<name>A0A3B1C1I4_9ZZZZ</name>
<dbReference type="SUPFAM" id="SSF57716">
    <property type="entry name" value="Glucocorticoid receptor-like (DNA-binding domain)"/>
    <property type="match status" value="1"/>
</dbReference>
<feature type="domain" description="Zinc finger DksA/TraR C4-type" evidence="4">
    <location>
        <begin position="83"/>
        <end position="118"/>
    </location>
</feature>
<organism evidence="5">
    <name type="scientific">hydrothermal vent metagenome</name>
    <dbReference type="NCBI Taxonomy" id="652676"/>
    <lineage>
        <taxon>unclassified sequences</taxon>
        <taxon>metagenomes</taxon>
        <taxon>ecological metagenomes</taxon>
    </lineage>
</organism>
<keyword evidence="2" id="KW-0863">Zinc-finger</keyword>
<dbReference type="AlphaFoldDB" id="A0A3B1C1I4"/>
<keyword evidence="3" id="KW-0862">Zinc</keyword>
<evidence type="ECO:0000313" key="5">
    <source>
        <dbReference type="EMBL" id="VAX24059.1"/>
    </source>
</evidence>
<proteinExistence type="predicted"/>
<keyword evidence="1" id="KW-0479">Metal-binding</keyword>
<dbReference type="EMBL" id="UOGC01000158">
    <property type="protein sequence ID" value="VAX24059.1"/>
    <property type="molecule type" value="Genomic_DNA"/>
</dbReference>
<dbReference type="PANTHER" id="PTHR33823:SF4">
    <property type="entry name" value="GENERAL STRESS PROTEIN 16O"/>
    <property type="match status" value="1"/>
</dbReference>
<accession>A0A3B1C1I4</accession>
<gene>
    <name evidence="5" type="ORF">MNBD_NITROSPINAE01-815</name>
</gene>
<dbReference type="PROSITE" id="PS51128">
    <property type="entry name" value="ZF_DKSA_2"/>
    <property type="match status" value="1"/>
</dbReference>
<sequence length="120" mass="13634">MPHITETELQNFKTALENLQAKLLSITLNSADEDATVELDQARFGRLSRMDAMQVQAMNAESVRRRKVELVKIEAALRRIEEGDYGYCVKCDEEISKERLQVGLSAPMCIDCANKSEQRK</sequence>
<dbReference type="PANTHER" id="PTHR33823">
    <property type="entry name" value="RNA POLYMERASE-BINDING TRANSCRIPTION FACTOR DKSA-RELATED"/>
    <property type="match status" value="1"/>
</dbReference>
<dbReference type="GO" id="GO:0008270">
    <property type="term" value="F:zinc ion binding"/>
    <property type="evidence" value="ECO:0007669"/>
    <property type="project" value="UniProtKB-KW"/>
</dbReference>
<dbReference type="Pfam" id="PF01258">
    <property type="entry name" value="zf-dskA_traR"/>
    <property type="match status" value="1"/>
</dbReference>
<evidence type="ECO:0000256" key="3">
    <source>
        <dbReference type="ARBA" id="ARBA00022833"/>
    </source>
</evidence>
<evidence type="ECO:0000256" key="2">
    <source>
        <dbReference type="ARBA" id="ARBA00022771"/>
    </source>
</evidence>
<reference evidence="5" key="1">
    <citation type="submission" date="2018-06" db="EMBL/GenBank/DDBJ databases">
        <authorList>
            <person name="Zhirakovskaya E."/>
        </authorList>
    </citation>
    <scope>NUCLEOTIDE SEQUENCE</scope>
</reference>
<evidence type="ECO:0000256" key="1">
    <source>
        <dbReference type="ARBA" id="ARBA00022723"/>
    </source>
</evidence>
<protein>
    <recommendedName>
        <fullName evidence="4">Zinc finger DksA/TraR C4-type domain-containing protein</fullName>
    </recommendedName>
</protein>
<evidence type="ECO:0000259" key="4">
    <source>
        <dbReference type="Pfam" id="PF01258"/>
    </source>
</evidence>
<dbReference type="Gene3D" id="1.20.120.910">
    <property type="entry name" value="DksA, coiled-coil domain"/>
    <property type="match status" value="1"/>
</dbReference>
<dbReference type="InterPro" id="IPR000962">
    <property type="entry name" value="Znf_DskA_TraR"/>
</dbReference>